<keyword evidence="4" id="KW-1185">Reference proteome</keyword>
<dbReference type="Gene3D" id="3.40.190.150">
    <property type="entry name" value="Bordetella uptake gene, domain 1"/>
    <property type="match status" value="1"/>
</dbReference>
<dbReference type="PANTHER" id="PTHR42928">
    <property type="entry name" value="TRICARBOXYLATE-BINDING PROTEIN"/>
    <property type="match status" value="1"/>
</dbReference>
<dbReference type="EMBL" id="AGWX01000001">
    <property type="protein sequence ID" value="EKS41566.1"/>
    <property type="molecule type" value="Genomic_DNA"/>
</dbReference>
<reference evidence="3 4" key="1">
    <citation type="submission" date="2012-04" db="EMBL/GenBank/DDBJ databases">
        <title>The Genome Sequence of Afipia broomeae ATCC 49717.</title>
        <authorList>
            <consortium name="The Broad Institute Genome Sequencing Platform"/>
            <person name="Earl A."/>
            <person name="Ward D."/>
            <person name="Feldgarden M."/>
            <person name="Gevers D."/>
            <person name="Huys G."/>
            <person name="Walker B."/>
            <person name="Young S.K."/>
            <person name="Zeng Q."/>
            <person name="Gargeya S."/>
            <person name="Fitzgerald M."/>
            <person name="Haas B."/>
            <person name="Abouelleil A."/>
            <person name="Alvarado L."/>
            <person name="Arachchi H.M."/>
            <person name="Berlin A."/>
            <person name="Chapman S.B."/>
            <person name="Goldberg J."/>
            <person name="Griggs A."/>
            <person name="Gujja S."/>
            <person name="Hansen M."/>
            <person name="Howarth C."/>
            <person name="Imamovic A."/>
            <person name="Larimer J."/>
            <person name="McCowen C."/>
            <person name="Montmayeur A."/>
            <person name="Murphy C."/>
            <person name="Neiman D."/>
            <person name="Pearson M."/>
            <person name="Priest M."/>
            <person name="Roberts A."/>
            <person name="Saif S."/>
            <person name="Shea T."/>
            <person name="Sisk P."/>
            <person name="Sykes S."/>
            <person name="Wortman J."/>
            <person name="Nusbaum C."/>
            <person name="Birren B."/>
        </authorList>
    </citation>
    <scope>NUCLEOTIDE SEQUENCE [LARGE SCALE GENOMIC DNA]</scope>
    <source>
        <strain evidence="3 4">ATCC 49717</strain>
    </source>
</reference>
<accession>K8PJ47</accession>
<dbReference type="AlphaFoldDB" id="K8PJ47"/>
<name>K8PJ47_9BRAD</name>
<dbReference type="Pfam" id="PF03401">
    <property type="entry name" value="TctC"/>
    <property type="match status" value="1"/>
</dbReference>
<sequence>MHFNLFGRAAKGLALAALVACSSSAAMAQNYPTRPITIKVAFPAGGPSDASIRAANIVLQRNLGQSLISENVPGATGSISAMAVLNAQPDGYTLLGTTGSDFVVAPFTIASAKYKPDSFKLLGVTGVSDFILVSNTNYSFKNIDELIDYAQKPGNKQLTLGHWGKGSTAHIVGADFQARSKATFLEVPYKGSAPALSDITGGHLDLTFALLSGPTLELIQSGKVKAIAIASSKRSDVLPDVPTISESAKVGKFEYSIWSALFAPPNTPEPIVTRLSEAMGEWATSPENAARIKLNGSRAMEPMSPAQAAAFFKSEQEKFSGIARSLNLELQ</sequence>
<dbReference type="SUPFAM" id="SSF53850">
    <property type="entry name" value="Periplasmic binding protein-like II"/>
    <property type="match status" value="1"/>
</dbReference>
<dbReference type="PIRSF" id="PIRSF017082">
    <property type="entry name" value="YflP"/>
    <property type="match status" value="1"/>
</dbReference>
<comment type="similarity">
    <text evidence="1">Belongs to the UPF0065 (bug) family.</text>
</comment>
<evidence type="ECO:0000313" key="4">
    <source>
        <dbReference type="Proteomes" id="UP000001096"/>
    </source>
</evidence>
<keyword evidence="2" id="KW-0732">Signal</keyword>
<dbReference type="InterPro" id="IPR005064">
    <property type="entry name" value="BUG"/>
</dbReference>
<dbReference type="RefSeq" id="WP_006019367.1">
    <property type="nucleotide sequence ID" value="NZ_KB375282.1"/>
</dbReference>
<evidence type="ECO:0000256" key="1">
    <source>
        <dbReference type="ARBA" id="ARBA00006987"/>
    </source>
</evidence>
<feature type="signal peptide" evidence="2">
    <location>
        <begin position="1"/>
        <end position="28"/>
    </location>
</feature>
<feature type="chain" id="PRO_5003919787" evidence="2">
    <location>
        <begin position="29"/>
        <end position="331"/>
    </location>
</feature>
<protein>
    <submittedName>
        <fullName evidence="3">Uncharacterized protein</fullName>
    </submittedName>
</protein>
<dbReference type="InterPro" id="IPR042100">
    <property type="entry name" value="Bug_dom1"/>
</dbReference>
<dbReference type="Gene3D" id="3.40.190.10">
    <property type="entry name" value="Periplasmic binding protein-like II"/>
    <property type="match status" value="1"/>
</dbReference>
<dbReference type="PATRIC" id="fig|883078.3.peg.684"/>
<dbReference type="HOGENOM" id="CLU_045683_0_2_5"/>
<gene>
    <name evidence="3" type="ORF">HMPREF9695_00658</name>
</gene>
<dbReference type="eggNOG" id="COG3181">
    <property type="taxonomic scope" value="Bacteria"/>
</dbReference>
<evidence type="ECO:0000313" key="3">
    <source>
        <dbReference type="EMBL" id="EKS41566.1"/>
    </source>
</evidence>
<evidence type="ECO:0000256" key="2">
    <source>
        <dbReference type="SAM" id="SignalP"/>
    </source>
</evidence>
<organism evidence="3 4">
    <name type="scientific">Afipia broomeae ATCC 49717</name>
    <dbReference type="NCBI Taxonomy" id="883078"/>
    <lineage>
        <taxon>Bacteria</taxon>
        <taxon>Pseudomonadati</taxon>
        <taxon>Pseudomonadota</taxon>
        <taxon>Alphaproteobacteria</taxon>
        <taxon>Hyphomicrobiales</taxon>
        <taxon>Nitrobacteraceae</taxon>
        <taxon>Afipia</taxon>
    </lineage>
</organism>
<proteinExistence type="inferred from homology"/>
<dbReference type="PANTHER" id="PTHR42928:SF5">
    <property type="entry name" value="BLR1237 PROTEIN"/>
    <property type="match status" value="1"/>
</dbReference>
<dbReference type="Proteomes" id="UP000001096">
    <property type="component" value="Unassembled WGS sequence"/>
</dbReference>
<comment type="caution">
    <text evidence="3">The sequence shown here is derived from an EMBL/GenBank/DDBJ whole genome shotgun (WGS) entry which is preliminary data.</text>
</comment>
<dbReference type="CDD" id="cd07012">
    <property type="entry name" value="PBP2_Bug_TTT"/>
    <property type="match status" value="1"/>
</dbReference>